<dbReference type="Gene3D" id="1.10.10.1180">
    <property type="entry name" value="MAN1, winged-helix domain"/>
    <property type="match status" value="1"/>
</dbReference>
<evidence type="ECO:0000259" key="8">
    <source>
        <dbReference type="Pfam" id="PF09402"/>
    </source>
</evidence>
<protein>
    <submittedName>
        <fullName evidence="10">Inner nuclear membrane protein SRC1</fullName>
    </submittedName>
</protein>
<evidence type="ECO:0000256" key="5">
    <source>
        <dbReference type="ARBA" id="ARBA00023136"/>
    </source>
</evidence>
<dbReference type="GO" id="GO:0034399">
    <property type="term" value="C:nuclear periphery"/>
    <property type="evidence" value="ECO:0007669"/>
    <property type="project" value="TreeGrafter"/>
</dbReference>
<evidence type="ECO:0000256" key="1">
    <source>
        <dbReference type="ARBA" id="ARBA00004540"/>
    </source>
</evidence>
<evidence type="ECO:0000256" key="3">
    <source>
        <dbReference type="ARBA" id="ARBA00022692"/>
    </source>
</evidence>
<dbReference type="InterPro" id="IPR025856">
    <property type="entry name" value="HeH/LEM_domain"/>
</dbReference>
<dbReference type="InterPro" id="IPR044780">
    <property type="entry name" value="Heh2/Src1"/>
</dbReference>
<feature type="domain" description="Man1/Src1-like C-terminal" evidence="8">
    <location>
        <begin position="392"/>
        <end position="827"/>
    </location>
</feature>
<evidence type="ECO:0000259" key="9">
    <source>
        <dbReference type="Pfam" id="PF12949"/>
    </source>
</evidence>
<evidence type="ECO:0000256" key="6">
    <source>
        <dbReference type="ARBA" id="ARBA00023242"/>
    </source>
</evidence>
<evidence type="ECO:0000256" key="7">
    <source>
        <dbReference type="SAM" id="MobiDB-lite"/>
    </source>
</evidence>
<dbReference type="InterPro" id="IPR018996">
    <property type="entry name" value="Man1/Src1-like_C"/>
</dbReference>
<dbReference type="GO" id="GO:0005637">
    <property type="term" value="C:nuclear inner membrane"/>
    <property type="evidence" value="ECO:0007669"/>
    <property type="project" value="UniProtKB-SubCell"/>
</dbReference>
<feature type="compositionally biased region" description="Low complexity" evidence="7">
    <location>
        <begin position="453"/>
        <end position="466"/>
    </location>
</feature>
<feature type="region of interest" description="Disordered" evidence="7">
    <location>
        <begin position="444"/>
        <end position="471"/>
    </location>
</feature>
<name>A0A1M2W7L8_TRAPU</name>
<dbReference type="PANTHER" id="PTHR47808:SF2">
    <property type="entry name" value="LEM DOMAIN-CONTAINING PROTEIN 2"/>
    <property type="match status" value="1"/>
</dbReference>
<sequence length="857" mass="94682">MSSRLTAAQVIAQGEYLQPDFEPSSLTVAQLLGVFGYHNIKYPSQYTKPKLVQLFHEEIKPKTKKYTKERIKRENSQASEDGITDGVTGRPINESKKPVRRTSRRLSKTPAAEGHTDAEASAPPKRRRSSAEPSLGGPSKKRSVKPTEPVVVEESEPEEAPVPVARKPGRPRKTAPDAVPQTRRVSRPITEDPESGWEDNNIFQSGGESSPMRPSPTRPKARKSLAARPAPKSRKSMSAPPQMLSSPSPPKNKGKERERLPSVKPPESNFEPELPAEVYRQREVPAHQSPFRQRLFARELSIVSDVKEVDEPPSQEEPPVAAYDEAAHEPAHDEPVQSEDGEAYSDKEQDLDDENVVAVSQRIADGGAIAKHEVEDEAPRRHWLLRFIFALFVLSTTPVIYQYKQESSSIGFCDTGSNTNAVLEGLRTHRAAVYSCNVENRTTLWPNPGPDGTSSVPSPVPTASATGVSGDSQLSAATESAVACPAPPLVPFAQPNECAPCPKHATCTPDSVTCENGYILRPHPLLAVFPVPYTNKESHSALQTFERPSSFASESDVSRIVYSALSYALDGLPYLGPVAVPPRCVEDPRRKRHIGVLGKAIESILANERGRRLCEGVGVGVPEGDDAAEAQRWGIEVEKLRENIKEKTAPSMLNTLDDTFNEAVQQLLQWGGVFMGEDATGKRYLAHKTPVMSWECSLRVKTRQAWSEWQRSILGTTLSILTVIYARQRQARKAVDDERVASLVTVALECLRNQELAHHTDPVMAPRPYLSSLQLRDLVLQDVHSVGERKRLWSRVERIVEGNANVRTNLEEVEGGDEQRVWRWVGSAGRTLPPGTPGMNRLEYEFEERGEGGRIIA</sequence>
<dbReference type="AlphaFoldDB" id="A0A1M2W7L8"/>
<comment type="caution">
    <text evidence="10">The sequence shown here is derived from an EMBL/GenBank/DDBJ whole genome shotgun (WGS) entry which is preliminary data.</text>
</comment>
<feature type="region of interest" description="Disordered" evidence="7">
    <location>
        <begin position="63"/>
        <end position="291"/>
    </location>
</feature>
<dbReference type="GO" id="GO:0071763">
    <property type="term" value="P:nuclear membrane organization"/>
    <property type="evidence" value="ECO:0007669"/>
    <property type="project" value="TreeGrafter"/>
</dbReference>
<dbReference type="OMA" id="KWECGEL"/>
<keyword evidence="2" id="KW-0597">Phosphoprotein</keyword>
<feature type="compositionally biased region" description="Basic residues" evidence="7">
    <location>
        <begin position="98"/>
        <end position="107"/>
    </location>
</feature>
<reference evidence="10 11" key="1">
    <citation type="submission" date="2016-10" db="EMBL/GenBank/DDBJ databases">
        <title>Genome sequence of the basidiomycete white-rot fungus Trametes pubescens.</title>
        <authorList>
            <person name="Makela M.R."/>
            <person name="Granchi Z."/>
            <person name="Peng M."/>
            <person name="De Vries R.P."/>
            <person name="Grigoriev I."/>
            <person name="Riley R."/>
            <person name="Hilden K."/>
        </authorList>
    </citation>
    <scope>NUCLEOTIDE SEQUENCE [LARGE SCALE GENOMIC DNA]</scope>
    <source>
        <strain evidence="10 11">FBCC735</strain>
    </source>
</reference>
<dbReference type="EMBL" id="MNAD01000103">
    <property type="protein sequence ID" value="OJT15865.1"/>
    <property type="molecule type" value="Genomic_DNA"/>
</dbReference>
<gene>
    <name evidence="10" type="ORF">TRAPUB_1406</name>
</gene>
<feature type="domain" description="HeH/LEM" evidence="9">
    <location>
        <begin position="23"/>
        <end position="56"/>
    </location>
</feature>
<evidence type="ECO:0000256" key="4">
    <source>
        <dbReference type="ARBA" id="ARBA00022989"/>
    </source>
</evidence>
<evidence type="ECO:0000313" key="11">
    <source>
        <dbReference type="Proteomes" id="UP000184267"/>
    </source>
</evidence>
<keyword evidence="6" id="KW-0539">Nucleus</keyword>
<evidence type="ECO:0000313" key="10">
    <source>
        <dbReference type="EMBL" id="OJT15865.1"/>
    </source>
</evidence>
<dbReference type="OrthoDB" id="5376590at2759"/>
<keyword evidence="5" id="KW-0472">Membrane</keyword>
<feature type="region of interest" description="Disordered" evidence="7">
    <location>
        <begin position="325"/>
        <end position="345"/>
    </location>
</feature>
<dbReference type="Pfam" id="PF09402">
    <property type="entry name" value="MSC"/>
    <property type="match status" value="1"/>
</dbReference>
<evidence type="ECO:0000256" key="2">
    <source>
        <dbReference type="ARBA" id="ARBA00022553"/>
    </source>
</evidence>
<keyword evidence="11" id="KW-1185">Reference proteome</keyword>
<dbReference type="Pfam" id="PF12949">
    <property type="entry name" value="HeH"/>
    <property type="match status" value="1"/>
</dbReference>
<keyword evidence="4" id="KW-1133">Transmembrane helix</keyword>
<feature type="compositionally biased region" description="Basic and acidic residues" evidence="7">
    <location>
        <begin position="325"/>
        <end position="335"/>
    </location>
</feature>
<organism evidence="10 11">
    <name type="scientific">Trametes pubescens</name>
    <name type="common">White-rot fungus</name>
    <dbReference type="NCBI Taxonomy" id="154538"/>
    <lineage>
        <taxon>Eukaryota</taxon>
        <taxon>Fungi</taxon>
        <taxon>Dikarya</taxon>
        <taxon>Basidiomycota</taxon>
        <taxon>Agaricomycotina</taxon>
        <taxon>Agaricomycetes</taxon>
        <taxon>Polyporales</taxon>
        <taxon>Polyporaceae</taxon>
        <taxon>Trametes</taxon>
    </lineage>
</organism>
<accession>A0A1M2W7L8</accession>
<dbReference type="GO" id="GO:0003682">
    <property type="term" value="F:chromatin binding"/>
    <property type="evidence" value="ECO:0007669"/>
    <property type="project" value="InterPro"/>
</dbReference>
<dbReference type="PANTHER" id="PTHR47808">
    <property type="entry name" value="INNER NUCLEAR MEMBRANE PROTEIN HEH2-RELATED"/>
    <property type="match status" value="1"/>
</dbReference>
<feature type="compositionally biased region" description="Basic residues" evidence="7">
    <location>
        <begin position="219"/>
        <end position="235"/>
    </location>
</feature>
<dbReference type="GO" id="GO:0005783">
    <property type="term" value="C:endoplasmic reticulum"/>
    <property type="evidence" value="ECO:0007669"/>
    <property type="project" value="TreeGrafter"/>
</dbReference>
<keyword evidence="3" id="KW-0812">Transmembrane</keyword>
<dbReference type="InterPro" id="IPR041885">
    <property type="entry name" value="MAN1_winged_helix_dom"/>
</dbReference>
<dbReference type="CDD" id="cd12935">
    <property type="entry name" value="LEM_like"/>
    <property type="match status" value="1"/>
</dbReference>
<dbReference type="Proteomes" id="UP000184267">
    <property type="component" value="Unassembled WGS sequence"/>
</dbReference>
<dbReference type="STRING" id="154538.A0A1M2W7L8"/>
<feature type="compositionally biased region" description="Acidic residues" evidence="7">
    <location>
        <begin position="336"/>
        <end position="345"/>
    </location>
</feature>
<feature type="compositionally biased region" description="Basic and acidic residues" evidence="7">
    <location>
        <begin position="63"/>
        <end position="75"/>
    </location>
</feature>
<comment type="subcellular location">
    <subcellularLocation>
        <location evidence="1">Nucleus inner membrane</location>
    </subcellularLocation>
</comment>
<proteinExistence type="predicted"/>